<dbReference type="GO" id="GO:0005886">
    <property type="term" value="C:plasma membrane"/>
    <property type="evidence" value="ECO:0007669"/>
    <property type="project" value="UniProtKB-SubCell"/>
</dbReference>
<dbReference type="InterPro" id="IPR051224">
    <property type="entry name" value="NiCoT_RcnA"/>
</dbReference>
<feature type="signal peptide" evidence="14">
    <location>
        <begin position="1"/>
        <end position="23"/>
    </location>
</feature>
<feature type="transmembrane region" description="Helical" evidence="13">
    <location>
        <begin position="115"/>
        <end position="140"/>
    </location>
</feature>
<proteinExistence type="inferred from homology"/>
<name>A0A0M9GLR2_9HYPH</name>
<feature type="transmembrane region" description="Helical" evidence="13">
    <location>
        <begin position="152"/>
        <end position="171"/>
    </location>
</feature>
<evidence type="ECO:0000256" key="3">
    <source>
        <dbReference type="ARBA" id="ARBA00022426"/>
    </source>
</evidence>
<comment type="function">
    <text evidence="1">Efflux system for nickel and cobalt.</text>
</comment>
<dbReference type="PROSITE" id="PS51257">
    <property type="entry name" value="PROKAR_LIPOPROTEIN"/>
    <property type="match status" value="1"/>
</dbReference>
<dbReference type="OrthoDB" id="9812956at2"/>
<evidence type="ECO:0000256" key="2">
    <source>
        <dbReference type="ARBA" id="ARBA00004651"/>
    </source>
</evidence>
<feature type="transmembrane region" description="Helical" evidence="13">
    <location>
        <begin position="234"/>
        <end position="254"/>
    </location>
</feature>
<keyword evidence="8 13" id="KW-1133">Transmembrane helix</keyword>
<evidence type="ECO:0000256" key="7">
    <source>
        <dbReference type="ARBA" id="ARBA00022692"/>
    </source>
</evidence>
<keyword evidence="4 13" id="KW-0813">Transport</keyword>
<evidence type="ECO:0000256" key="11">
    <source>
        <dbReference type="ARBA" id="ARBA00023136"/>
    </source>
</evidence>
<dbReference type="GO" id="GO:0046583">
    <property type="term" value="F:monoatomic cation efflux transmembrane transporter activity"/>
    <property type="evidence" value="ECO:0007669"/>
    <property type="project" value="TreeGrafter"/>
</dbReference>
<keyword evidence="9" id="KW-0406">Ion transport</keyword>
<evidence type="ECO:0000313" key="15">
    <source>
        <dbReference type="EMBL" id="KPB00409.1"/>
    </source>
</evidence>
<comment type="caution">
    <text evidence="15">The sequence shown here is derived from an EMBL/GenBank/DDBJ whole genome shotgun (WGS) entry which is preliminary data.</text>
</comment>
<dbReference type="PANTHER" id="PTHR40659">
    <property type="entry name" value="NICKEL/COBALT EFFLUX SYSTEM RCNA"/>
    <property type="match status" value="1"/>
</dbReference>
<keyword evidence="3" id="KW-0171">Cobalt transport</keyword>
<keyword evidence="11 13" id="KW-0472">Membrane</keyword>
<keyword evidence="16" id="KW-1185">Reference proteome</keyword>
<dbReference type="GO" id="GO:0006824">
    <property type="term" value="P:cobalt ion transport"/>
    <property type="evidence" value="ECO:0007669"/>
    <property type="project" value="UniProtKB-KW"/>
</dbReference>
<feature type="transmembrane region" description="Helical" evidence="13">
    <location>
        <begin position="307"/>
        <end position="332"/>
    </location>
</feature>
<keyword evidence="12" id="KW-0170">Cobalt</keyword>
<protein>
    <recommendedName>
        <fullName evidence="13">Nickel/cobalt efflux system</fullName>
    </recommendedName>
</protein>
<keyword evidence="14" id="KW-0732">Signal</keyword>
<comment type="subcellular location">
    <subcellularLocation>
        <location evidence="2 13">Cell membrane</location>
        <topology evidence="2 13">Multi-pass membrane protein</topology>
    </subcellularLocation>
</comment>
<keyword evidence="6" id="KW-0533">Nickel</keyword>
<comment type="similarity">
    <text evidence="13">Belongs to the NiCoT transporter (TC 2.A.52) family.</text>
</comment>
<feature type="transmembrane region" description="Helical" evidence="13">
    <location>
        <begin position="260"/>
        <end position="286"/>
    </location>
</feature>
<feature type="transmembrane region" description="Helical" evidence="13">
    <location>
        <begin position="74"/>
        <end position="94"/>
    </location>
</feature>
<dbReference type="GO" id="GO:0015099">
    <property type="term" value="F:nickel cation transmembrane transporter activity"/>
    <property type="evidence" value="ECO:0007669"/>
    <property type="project" value="UniProtKB-UniRule"/>
</dbReference>
<dbReference type="GO" id="GO:0010045">
    <property type="term" value="P:response to nickel cation"/>
    <property type="evidence" value="ECO:0007669"/>
    <property type="project" value="TreeGrafter"/>
</dbReference>
<dbReference type="EMBL" id="JXMU01000022">
    <property type="protein sequence ID" value="KPB00409.1"/>
    <property type="molecule type" value="Genomic_DNA"/>
</dbReference>
<gene>
    <name evidence="15" type="ORF">SU32_13795</name>
</gene>
<evidence type="ECO:0000256" key="6">
    <source>
        <dbReference type="ARBA" id="ARBA00022596"/>
    </source>
</evidence>
<keyword evidence="5" id="KW-1003">Cell membrane</keyword>
<evidence type="ECO:0000256" key="14">
    <source>
        <dbReference type="SAM" id="SignalP"/>
    </source>
</evidence>
<evidence type="ECO:0000256" key="4">
    <source>
        <dbReference type="ARBA" id="ARBA00022448"/>
    </source>
</evidence>
<dbReference type="AlphaFoldDB" id="A0A0M9GLR2"/>
<dbReference type="STRING" id="1514904.SU32_13795"/>
<dbReference type="GO" id="GO:0032025">
    <property type="term" value="P:response to cobalt ion"/>
    <property type="evidence" value="ECO:0007669"/>
    <property type="project" value="TreeGrafter"/>
</dbReference>
<sequence length="333" mass="35003">MLVKWRFAIAALVLVGACSSVYAQSSLGIGGAEQPVAPSGGLFGSFFTWIGTEQRAFYRSMTNALKTMRQDGSAVWLLVGLSFLYGVLHAAGPGHGKVVISSYMVANETALRRGVGLALASSVLQAISAIVLVGAGFLLLRGTSVSMTDASQWLEIGSYILIIAFGVWLLWRKLKGFYARKHESHAHKSGGHNHAHDHHHHDHSAGEVCSSCGHVHMPSPSTVDRPLDWRSAGAAIFAVGIRPCSGAVIVFSFALLNGLYAGGVVSVFAMAFGTAITVSILAILSVTAKNAALALSKSPVMNERLHLGIEVFGAGLLIVLGSLLLAGALTLYL</sequence>
<accession>A0A0M9GLR2</accession>
<evidence type="ECO:0000256" key="8">
    <source>
        <dbReference type="ARBA" id="ARBA00022989"/>
    </source>
</evidence>
<dbReference type="Proteomes" id="UP000038011">
    <property type="component" value="Unassembled WGS sequence"/>
</dbReference>
<evidence type="ECO:0000256" key="12">
    <source>
        <dbReference type="ARBA" id="ARBA00023285"/>
    </source>
</evidence>
<dbReference type="PATRIC" id="fig|1514904.3.peg.1893"/>
<evidence type="ECO:0000313" key="16">
    <source>
        <dbReference type="Proteomes" id="UP000038011"/>
    </source>
</evidence>
<reference evidence="15 16" key="1">
    <citation type="submission" date="2015-01" db="EMBL/GenBank/DDBJ databases">
        <title>Ahrensia donghaiensis sp. nov., a novel dimethylsulphoniopropionate-cleavage bacterium isolated from seawater and emended descriptions of the genus Ahrensia and Ahrensia kielensis.</title>
        <authorList>
            <person name="Liu J."/>
        </authorList>
    </citation>
    <scope>NUCLEOTIDE SEQUENCE [LARGE SCALE GENOMIC DNA]</scope>
    <source>
        <strain evidence="15 16">LZD062</strain>
    </source>
</reference>
<evidence type="ECO:0000256" key="9">
    <source>
        <dbReference type="ARBA" id="ARBA00023065"/>
    </source>
</evidence>
<feature type="chain" id="PRO_5005836420" description="Nickel/cobalt efflux system" evidence="14">
    <location>
        <begin position="24"/>
        <end position="333"/>
    </location>
</feature>
<keyword evidence="10" id="KW-0921">Nickel transport</keyword>
<evidence type="ECO:0000256" key="13">
    <source>
        <dbReference type="RuleBase" id="RU362101"/>
    </source>
</evidence>
<evidence type="ECO:0000256" key="5">
    <source>
        <dbReference type="ARBA" id="ARBA00022475"/>
    </source>
</evidence>
<dbReference type="PANTHER" id="PTHR40659:SF1">
    <property type="entry name" value="NICKEL_COBALT EFFLUX SYSTEM RCNA"/>
    <property type="match status" value="1"/>
</dbReference>
<keyword evidence="7 13" id="KW-0812">Transmembrane</keyword>
<evidence type="ECO:0000256" key="10">
    <source>
        <dbReference type="ARBA" id="ARBA00023112"/>
    </source>
</evidence>
<organism evidence="15 16">
    <name type="scientific">Ahrensia marina</name>
    <dbReference type="NCBI Taxonomy" id="1514904"/>
    <lineage>
        <taxon>Bacteria</taxon>
        <taxon>Pseudomonadati</taxon>
        <taxon>Pseudomonadota</taxon>
        <taxon>Alphaproteobacteria</taxon>
        <taxon>Hyphomicrobiales</taxon>
        <taxon>Ahrensiaceae</taxon>
        <taxon>Ahrensia</taxon>
    </lineage>
</organism>
<dbReference type="RefSeq" id="WP_053999960.1">
    <property type="nucleotide sequence ID" value="NZ_JXMU01000022.1"/>
</dbReference>
<evidence type="ECO:0000256" key="1">
    <source>
        <dbReference type="ARBA" id="ARBA00002510"/>
    </source>
</evidence>
<dbReference type="InterPro" id="IPR011541">
    <property type="entry name" value="Ni/Co_transpt_high_affinity"/>
</dbReference>
<dbReference type="Pfam" id="PF03824">
    <property type="entry name" value="NicO"/>
    <property type="match status" value="1"/>
</dbReference>